<protein>
    <submittedName>
        <fullName evidence="1">Uncharacterized protein</fullName>
    </submittedName>
</protein>
<name>A0A833W2U3_9HYME</name>
<comment type="caution">
    <text evidence="1">The sequence shown here is derived from an EMBL/GenBank/DDBJ whole genome shotgun (WGS) entry which is preliminary data.</text>
</comment>
<sequence>MSFNFTFKVICVGYLLQLFISYHTCHIIIIRNSEKFLQIFDNIRPHVAKMVRDKIMKLKWKIMFHPLYLPDVLSTDFHLYPSLGNYMRNKQFTNENDLKEEVL</sequence>
<accession>A0A833W2U3</accession>
<evidence type="ECO:0000313" key="1">
    <source>
        <dbReference type="EMBL" id="KAF3430769.1"/>
    </source>
</evidence>
<dbReference type="PANTHER" id="PTHR46060">
    <property type="entry name" value="MARINER MOS1 TRANSPOSASE-LIKE PROTEIN"/>
    <property type="match status" value="1"/>
</dbReference>
<dbReference type="Proteomes" id="UP000655588">
    <property type="component" value="Unassembled WGS sequence"/>
</dbReference>
<evidence type="ECO:0000313" key="2">
    <source>
        <dbReference type="Proteomes" id="UP000655588"/>
    </source>
</evidence>
<keyword evidence="2" id="KW-1185">Reference proteome</keyword>
<dbReference type="Gene3D" id="3.30.420.10">
    <property type="entry name" value="Ribonuclease H-like superfamily/Ribonuclease H"/>
    <property type="match status" value="1"/>
</dbReference>
<dbReference type="EMBL" id="WNWW01000014">
    <property type="protein sequence ID" value="KAF3430769.1"/>
    <property type="molecule type" value="Genomic_DNA"/>
</dbReference>
<proteinExistence type="predicted"/>
<dbReference type="PANTHER" id="PTHR46060:SF3">
    <property type="entry name" value="PROTEIN GVQW3"/>
    <property type="match status" value="1"/>
</dbReference>
<dbReference type="InterPro" id="IPR052709">
    <property type="entry name" value="Transposase-MT_Hybrid"/>
</dbReference>
<gene>
    <name evidence="1" type="ORF">E2986_11824</name>
</gene>
<reference evidence="1" key="1">
    <citation type="submission" date="2019-11" db="EMBL/GenBank/DDBJ databases">
        <title>The nuclear and mitochondrial genomes of Frieseomelitta varia - a highly eusocial stingless bee (Meliponini) with a permanently sterile worker caste.</title>
        <authorList>
            <person name="Freitas F.C.P."/>
            <person name="Lourenco A.P."/>
            <person name="Nunes F.M.F."/>
            <person name="Paschoal A.R."/>
            <person name="Abreu F.C.P."/>
            <person name="Barbin F.O."/>
            <person name="Bataglia L."/>
            <person name="Cardoso-Junior C.A.M."/>
            <person name="Cervoni M.S."/>
            <person name="Silva S.R."/>
            <person name="Dalarmi F."/>
            <person name="Del Lama M.A."/>
            <person name="Depintor T.S."/>
            <person name="Ferreira K.M."/>
            <person name="Goria P.S."/>
            <person name="Jaskot M.C."/>
            <person name="Lago D.C."/>
            <person name="Luna-Lucena D."/>
            <person name="Moda L.M."/>
            <person name="Nascimento L."/>
            <person name="Pedrino M."/>
            <person name="Rabico F.O."/>
            <person name="Sanches F.C."/>
            <person name="Santos D.E."/>
            <person name="Santos C.G."/>
            <person name="Vieira J."/>
            <person name="Lopes T.F."/>
            <person name="Barchuk A.R."/>
            <person name="Hartfelder K."/>
            <person name="Simoes Z.L.P."/>
            <person name="Bitondi M.M.G."/>
            <person name="Pinheiro D.G."/>
        </authorList>
    </citation>
    <scope>NUCLEOTIDE SEQUENCE</scope>
    <source>
        <strain evidence="1">USP_RPSP 00005682</strain>
        <tissue evidence="1">Whole individual</tissue>
    </source>
</reference>
<dbReference type="InterPro" id="IPR036397">
    <property type="entry name" value="RNaseH_sf"/>
</dbReference>
<organism evidence="1 2">
    <name type="scientific">Frieseomelitta varia</name>
    <dbReference type="NCBI Taxonomy" id="561572"/>
    <lineage>
        <taxon>Eukaryota</taxon>
        <taxon>Metazoa</taxon>
        <taxon>Ecdysozoa</taxon>
        <taxon>Arthropoda</taxon>
        <taxon>Hexapoda</taxon>
        <taxon>Insecta</taxon>
        <taxon>Pterygota</taxon>
        <taxon>Neoptera</taxon>
        <taxon>Endopterygota</taxon>
        <taxon>Hymenoptera</taxon>
        <taxon>Apocrita</taxon>
        <taxon>Aculeata</taxon>
        <taxon>Apoidea</taxon>
        <taxon>Anthophila</taxon>
        <taxon>Apidae</taxon>
        <taxon>Frieseomelitta</taxon>
    </lineage>
</organism>
<dbReference type="GO" id="GO:0003676">
    <property type="term" value="F:nucleic acid binding"/>
    <property type="evidence" value="ECO:0007669"/>
    <property type="project" value="InterPro"/>
</dbReference>
<dbReference type="AlphaFoldDB" id="A0A833W2U3"/>